<feature type="domain" description="Myb-like" evidence="6">
    <location>
        <begin position="83"/>
        <end position="134"/>
    </location>
</feature>
<feature type="region of interest" description="Disordered" evidence="5">
    <location>
        <begin position="240"/>
        <end position="259"/>
    </location>
</feature>
<dbReference type="InterPro" id="IPR009057">
    <property type="entry name" value="Homeodomain-like_sf"/>
</dbReference>
<protein>
    <submittedName>
        <fullName evidence="8">Uncharacterized protein</fullName>
    </submittedName>
</protein>
<dbReference type="PANTHER" id="PTHR46621">
    <property type="entry name" value="SNRNA-ACTIVATING PROTEIN COMPLEX SUBUNIT 4"/>
    <property type="match status" value="1"/>
</dbReference>
<evidence type="ECO:0000313" key="8">
    <source>
        <dbReference type="EMBL" id="KAL0565113.1"/>
    </source>
</evidence>
<keyword evidence="1" id="KW-0805">Transcription regulation</keyword>
<dbReference type="SUPFAM" id="SSF46689">
    <property type="entry name" value="Homeodomain-like"/>
    <property type="match status" value="1"/>
</dbReference>
<keyword evidence="2" id="KW-0238">DNA-binding</keyword>
<comment type="caution">
    <text evidence="8">The sequence shown here is derived from an EMBL/GenBank/DDBJ whole genome shotgun (WGS) entry which is preliminary data.</text>
</comment>
<keyword evidence="4" id="KW-0539">Nucleus</keyword>
<sequence length="337" mass="36667">MAPHRAKSSRRSARSPRSSVKLFPASTTYGKWGRRVAWSEEEDEALRAGVEAFGIGNWQKVADNFVTSRSYIQCERRWKYVLDPSIDKSPWTEEEDRLLVQGYKEHGPCWTMIANTLLQGRTALKVRQRATYKLSCFIANGCDADEEFDSKSSSEEAEAEATTNESDNANGPPGNTNLYATHTEKQGRPSGSSADVPVIGNDVQTGDDGSSAFNAEALGGPPVDLAVVSALDAFDGWLRQQSQQSPGSALPVDKDGQSHNQSLPAFIGQNLAPELPQANPNWPWDVGSNIGPGPSCSQSTWNPVESWGVWNNLSTADTHISGRNLSTIPAPQDSVFR</sequence>
<dbReference type="PROSITE" id="PS51294">
    <property type="entry name" value="HTH_MYB"/>
    <property type="match status" value="2"/>
</dbReference>
<feature type="compositionally biased region" description="Low complexity" evidence="5">
    <location>
        <begin position="160"/>
        <end position="170"/>
    </location>
</feature>
<dbReference type="CDD" id="cd00167">
    <property type="entry name" value="SANT"/>
    <property type="match status" value="2"/>
</dbReference>
<keyword evidence="3" id="KW-0804">Transcription</keyword>
<dbReference type="Pfam" id="PF13921">
    <property type="entry name" value="Myb_DNA-bind_6"/>
    <property type="match status" value="1"/>
</dbReference>
<evidence type="ECO:0000256" key="1">
    <source>
        <dbReference type="ARBA" id="ARBA00023015"/>
    </source>
</evidence>
<proteinExistence type="predicted"/>
<dbReference type="PROSITE" id="PS50090">
    <property type="entry name" value="MYB_LIKE"/>
    <property type="match status" value="2"/>
</dbReference>
<evidence type="ECO:0000259" key="6">
    <source>
        <dbReference type="PROSITE" id="PS50090"/>
    </source>
</evidence>
<dbReference type="EMBL" id="JBAHYK010002415">
    <property type="protein sequence ID" value="KAL0565113.1"/>
    <property type="molecule type" value="Genomic_DNA"/>
</dbReference>
<evidence type="ECO:0000256" key="4">
    <source>
        <dbReference type="ARBA" id="ARBA00023242"/>
    </source>
</evidence>
<evidence type="ECO:0000256" key="5">
    <source>
        <dbReference type="SAM" id="MobiDB-lite"/>
    </source>
</evidence>
<dbReference type="InterPro" id="IPR001005">
    <property type="entry name" value="SANT/Myb"/>
</dbReference>
<feature type="domain" description="Myb-like" evidence="6">
    <location>
        <begin position="34"/>
        <end position="82"/>
    </location>
</feature>
<dbReference type="Gene3D" id="1.10.10.60">
    <property type="entry name" value="Homeodomain-like"/>
    <property type="match status" value="2"/>
</dbReference>
<accession>A0ABR3EQF3</accession>
<dbReference type="InterPro" id="IPR017930">
    <property type="entry name" value="Myb_dom"/>
</dbReference>
<dbReference type="Proteomes" id="UP001465976">
    <property type="component" value="Unassembled WGS sequence"/>
</dbReference>
<evidence type="ECO:0000313" key="9">
    <source>
        <dbReference type="Proteomes" id="UP001465976"/>
    </source>
</evidence>
<evidence type="ECO:0000256" key="3">
    <source>
        <dbReference type="ARBA" id="ARBA00023163"/>
    </source>
</evidence>
<organism evidence="8 9">
    <name type="scientific">Marasmius crinis-equi</name>
    <dbReference type="NCBI Taxonomy" id="585013"/>
    <lineage>
        <taxon>Eukaryota</taxon>
        <taxon>Fungi</taxon>
        <taxon>Dikarya</taxon>
        <taxon>Basidiomycota</taxon>
        <taxon>Agaricomycotina</taxon>
        <taxon>Agaricomycetes</taxon>
        <taxon>Agaricomycetidae</taxon>
        <taxon>Agaricales</taxon>
        <taxon>Marasmiineae</taxon>
        <taxon>Marasmiaceae</taxon>
        <taxon>Marasmius</taxon>
    </lineage>
</organism>
<evidence type="ECO:0000256" key="2">
    <source>
        <dbReference type="ARBA" id="ARBA00023125"/>
    </source>
</evidence>
<dbReference type="InterPro" id="IPR051575">
    <property type="entry name" value="Myb-like_DNA-bd"/>
</dbReference>
<name>A0ABR3EQF3_9AGAR</name>
<dbReference type="SMART" id="SM00717">
    <property type="entry name" value="SANT"/>
    <property type="match status" value="2"/>
</dbReference>
<feature type="domain" description="HTH myb-type" evidence="7">
    <location>
        <begin position="34"/>
        <end position="86"/>
    </location>
</feature>
<reference evidence="8 9" key="1">
    <citation type="submission" date="2024-02" db="EMBL/GenBank/DDBJ databases">
        <title>A draft genome for the cacao thread blight pathogen Marasmius crinis-equi.</title>
        <authorList>
            <person name="Cohen S.P."/>
            <person name="Baruah I.K."/>
            <person name="Amoako-Attah I."/>
            <person name="Bukari Y."/>
            <person name="Meinhardt L.W."/>
            <person name="Bailey B.A."/>
        </authorList>
    </citation>
    <scope>NUCLEOTIDE SEQUENCE [LARGE SCALE GENOMIC DNA]</scope>
    <source>
        <strain evidence="8 9">GH-76</strain>
    </source>
</reference>
<keyword evidence="9" id="KW-1185">Reference proteome</keyword>
<gene>
    <name evidence="8" type="ORF">V5O48_016916</name>
</gene>
<feature type="compositionally biased region" description="Polar residues" evidence="5">
    <location>
        <begin position="202"/>
        <end position="213"/>
    </location>
</feature>
<evidence type="ECO:0000259" key="7">
    <source>
        <dbReference type="PROSITE" id="PS51294"/>
    </source>
</evidence>
<feature type="domain" description="HTH myb-type" evidence="7">
    <location>
        <begin position="88"/>
        <end position="138"/>
    </location>
</feature>
<feature type="region of interest" description="Disordered" evidence="5">
    <location>
        <begin position="147"/>
        <end position="215"/>
    </location>
</feature>
<dbReference type="PANTHER" id="PTHR46621:SF1">
    <property type="entry name" value="SNRNA-ACTIVATING PROTEIN COMPLEX SUBUNIT 4"/>
    <property type="match status" value="1"/>
</dbReference>